<proteinExistence type="predicted"/>
<gene>
    <name evidence="1" type="ORF">E6O75_ATG01952</name>
</gene>
<dbReference type="AlphaFoldDB" id="A0A4Z1P552"/>
<dbReference type="Proteomes" id="UP000298493">
    <property type="component" value="Unassembled WGS sequence"/>
</dbReference>
<name>A0A4Z1P552_9PEZI</name>
<evidence type="ECO:0000313" key="1">
    <source>
        <dbReference type="EMBL" id="TID22778.1"/>
    </source>
</evidence>
<organism evidence="1 2">
    <name type="scientific">Venturia nashicola</name>
    <dbReference type="NCBI Taxonomy" id="86259"/>
    <lineage>
        <taxon>Eukaryota</taxon>
        <taxon>Fungi</taxon>
        <taxon>Dikarya</taxon>
        <taxon>Ascomycota</taxon>
        <taxon>Pezizomycotina</taxon>
        <taxon>Dothideomycetes</taxon>
        <taxon>Pleosporomycetidae</taxon>
        <taxon>Venturiales</taxon>
        <taxon>Venturiaceae</taxon>
        <taxon>Venturia</taxon>
    </lineage>
</organism>
<keyword evidence="2" id="KW-1185">Reference proteome</keyword>
<evidence type="ECO:0000313" key="2">
    <source>
        <dbReference type="Proteomes" id="UP000298493"/>
    </source>
</evidence>
<reference evidence="1 2" key="1">
    <citation type="submission" date="2019-04" db="EMBL/GenBank/DDBJ databases">
        <title>High contiguity whole genome sequence and gene annotation resource for two Venturia nashicola isolates.</title>
        <authorList>
            <person name="Prokchorchik M."/>
            <person name="Won K."/>
            <person name="Lee Y."/>
            <person name="Choi E.D."/>
            <person name="Segonzac C."/>
            <person name="Sohn K.H."/>
        </authorList>
    </citation>
    <scope>NUCLEOTIDE SEQUENCE [LARGE SCALE GENOMIC DNA]</scope>
    <source>
        <strain evidence="1 2">PRI2</strain>
    </source>
</reference>
<sequence length="71" mass="8015">MTAAWDPKARLRPNLSPKDLFHITQSTSEYAPFVQVPLSSRLVSSITTYHTARPDLFGGSLQTERIRTKKV</sequence>
<accession>A0A4Z1P552</accession>
<protein>
    <submittedName>
        <fullName evidence="1">Uncharacterized protein</fullName>
    </submittedName>
</protein>
<comment type="caution">
    <text evidence="1">The sequence shown here is derived from an EMBL/GenBank/DDBJ whole genome shotgun (WGS) entry which is preliminary data.</text>
</comment>
<dbReference type="EMBL" id="SNSC02000007">
    <property type="protein sequence ID" value="TID22778.1"/>
    <property type="molecule type" value="Genomic_DNA"/>
</dbReference>